<feature type="domain" description="Bromo" evidence="5">
    <location>
        <begin position="707"/>
        <end position="780"/>
    </location>
</feature>
<feature type="compositionally biased region" description="Basic and acidic residues" evidence="4">
    <location>
        <begin position="1007"/>
        <end position="1016"/>
    </location>
</feature>
<feature type="compositionally biased region" description="Low complexity" evidence="4">
    <location>
        <begin position="291"/>
        <end position="313"/>
    </location>
</feature>
<keyword evidence="8" id="KW-1185">Reference proteome</keyword>
<feature type="domain" description="C2H2-type" evidence="6">
    <location>
        <begin position="534"/>
        <end position="567"/>
    </location>
</feature>
<reference evidence="7 8" key="1">
    <citation type="submission" date="2024-03" db="EMBL/GenBank/DDBJ databases">
        <title>Aureococcus anophagefferens CCMP1851 and Kratosvirus quantuckense: Draft genome of a second virus-susceptible host strain in the model system.</title>
        <authorList>
            <person name="Chase E."/>
            <person name="Truchon A.R."/>
            <person name="Schepens W."/>
            <person name="Wilhelm S.W."/>
        </authorList>
    </citation>
    <scope>NUCLEOTIDE SEQUENCE [LARGE SCALE GENOMIC DNA]</scope>
    <source>
        <strain evidence="7 8">CCMP1851</strain>
    </source>
</reference>
<dbReference type="SMART" id="SM00297">
    <property type="entry name" value="BROMO"/>
    <property type="match status" value="1"/>
</dbReference>
<dbReference type="InterPro" id="IPR013087">
    <property type="entry name" value="Znf_C2H2_type"/>
</dbReference>
<sequence length="1090" mass="116951">MMTDSDVEPAPERAPPRAKSTTEEIFGESDSSDAEVPDGPPRCSPAEPCAPLAPPPRPPSPIPRALMQLLDFNATGLNDPFPARARDDAATLAAARAPRAAALAARAALPAAAAAPSARSFAKEAQAVEEEEAARGLPVKKFGNMPLFEGQKDVAGARAATVQFLDDIYGASHGGARCPPDRYAGWSVVLTDSASEPTNFVDAAGVVYRRRNDAARAMGATVGQPSASATCHDSKYARTPYGDRRALLLESGSRTAPKAPVRSVGNCSRCRDSKRGCDKCRPDGAPAIAAPSARRVAAPAPAPSARRVARLAPVPSPSERRVAAPPPSPSARRVAAPAPAPVHRLLASAPSAPSVGPSPGSKFWDEGQDWVVYRREGRRTWMPAPVQAYVELDVVYYYPAGAPEPTEESYLDECEYSAVDEVEEWIAKTPSRPAPPPPTPAFAAGLGPAPGTRFVDEGKLFVVFRREPRVVATDVMRNMASNALGSKEVLKERDVVYYYAAGARVIPDETSYLDVCDYKDVGSIRELIASTKVYTCEPCGRTFASANALNGHQTNLVCRAALDRSKPKPKPAAKAAPVFVRAATFLDDDDEVGDRCPICCTVSELQTLPCCGGVICGACVRRTADTARKLFACVYCKSTTDAFFEFAEGLGAQRSTGKQTWSTALARPQEARSCELGPQCACPRGAYFDATDRVQTRDRDEVLRFLGDDRDAAFFAAPVDPVRDQAPNYAAVIENPMDLSTVAAKLELGAYDGSDDAFAADVHLIFDNAMLYNANPAHIVHEAARRLRNAFDECMNNGSETETPSFAVRNAQRLENLCNLLNIKRFDKPVRDVEKTVDNETALALNGPAERQRWAALETKAREKARHVLRQGPDAVAQSTVFARAFLRELKAEGNQASPRATAADATPEEAATPDERTCQVSGDGTVVFSAPPPRRSAPTAAATESSELQAPGRGQTSRMPQLPSLPATISNPGPQRGDAKLRALQSRRREYEERRLAESAALEPPSAEKRPHPYDFDEPAESTPPPLHKKPRSAALGEEPAAPHGEKRPRDEDDPAEIDRDAKKQHGQSTPASVAHVGQVSAIPGSFWI</sequence>
<dbReference type="PRINTS" id="PR00503">
    <property type="entry name" value="BROMODOMAIN"/>
</dbReference>
<evidence type="ECO:0000313" key="8">
    <source>
        <dbReference type="Proteomes" id="UP001363151"/>
    </source>
</evidence>
<protein>
    <recommendedName>
        <fullName evidence="9">Bromo domain-containing protein</fullName>
    </recommendedName>
</protein>
<comment type="caution">
    <text evidence="7">The sequence shown here is derived from an EMBL/GenBank/DDBJ whole genome shotgun (WGS) entry which is preliminary data.</text>
</comment>
<feature type="compositionally biased region" description="Basic and acidic residues" evidence="4">
    <location>
        <begin position="978"/>
        <end position="998"/>
    </location>
</feature>
<keyword evidence="1 2" id="KW-0103">Bromodomain</keyword>
<evidence type="ECO:0000256" key="2">
    <source>
        <dbReference type="PROSITE-ProRule" id="PRU00035"/>
    </source>
</evidence>
<gene>
    <name evidence="7" type="ORF">SO694_0026606</name>
</gene>
<evidence type="ECO:0000313" key="7">
    <source>
        <dbReference type="EMBL" id="KAK7249551.1"/>
    </source>
</evidence>
<feature type="compositionally biased region" description="Basic and acidic residues" evidence="4">
    <location>
        <begin position="1045"/>
        <end position="1065"/>
    </location>
</feature>
<feature type="compositionally biased region" description="Pro residues" evidence="4">
    <location>
        <begin position="51"/>
        <end position="62"/>
    </location>
</feature>
<evidence type="ECO:0000256" key="3">
    <source>
        <dbReference type="PROSITE-ProRule" id="PRU00042"/>
    </source>
</evidence>
<evidence type="ECO:0008006" key="9">
    <source>
        <dbReference type="Google" id="ProtNLM"/>
    </source>
</evidence>
<evidence type="ECO:0000256" key="4">
    <source>
        <dbReference type="SAM" id="MobiDB-lite"/>
    </source>
</evidence>
<dbReference type="PROSITE" id="PS50014">
    <property type="entry name" value="BROMODOMAIN_2"/>
    <property type="match status" value="1"/>
</dbReference>
<feature type="compositionally biased region" description="Acidic residues" evidence="4">
    <location>
        <begin position="25"/>
        <end position="36"/>
    </location>
</feature>
<feature type="region of interest" description="Disordered" evidence="4">
    <location>
        <begin position="893"/>
        <end position="1090"/>
    </location>
</feature>
<feature type="compositionally biased region" description="Low complexity" evidence="4">
    <location>
        <begin position="899"/>
        <end position="911"/>
    </location>
</feature>
<dbReference type="EMBL" id="JBBJCI010000060">
    <property type="protein sequence ID" value="KAK7249551.1"/>
    <property type="molecule type" value="Genomic_DNA"/>
</dbReference>
<dbReference type="PANTHER" id="PTHR48148">
    <property type="entry name" value="KERATINOCYTE PROLINE-RICH PROTEIN"/>
    <property type="match status" value="1"/>
</dbReference>
<keyword evidence="3" id="KW-0862">Zinc</keyword>
<evidence type="ECO:0000259" key="6">
    <source>
        <dbReference type="PROSITE" id="PS50157"/>
    </source>
</evidence>
<accession>A0ABR1G881</accession>
<dbReference type="Pfam" id="PF00439">
    <property type="entry name" value="Bromodomain"/>
    <property type="match status" value="1"/>
</dbReference>
<dbReference type="Gene3D" id="1.20.920.10">
    <property type="entry name" value="Bromodomain-like"/>
    <property type="match status" value="1"/>
</dbReference>
<feature type="region of interest" description="Disordered" evidence="4">
    <location>
        <begin position="1"/>
        <end position="64"/>
    </location>
</feature>
<evidence type="ECO:0000259" key="5">
    <source>
        <dbReference type="PROSITE" id="PS50014"/>
    </source>
</evidence>
<keyword evidence="3" id="KW-0863">Zinc-finger</keyword>
<feature type="region of interest" description="Disordered" evidence="4">
    <location>
        <begin position="291"/>
        <end position="339"/>
    </location>
</feature>
<keyword evidence="3" id="KW-0479">Metal-binding</keyword>
<organism evidence="7 8">
    <name type="scientific">Aureococcus anophagefferens</name>
    <name type="common">Harmful bloom alga</name>
    <dbReference type="NCBI Taxonomy" id="44056"/>
    <lineage>
        <taxon>Eukaryota</taxon>
        <taxon>Sar</taxon>
        <taxon>Stramenopiles</taxon>
        <taxon>Ochrophyta</taxon>
        <taxon>Pelagophyceae</taxon>
        <taxon>Pelagomonadales</taxon>
        <taxon>Pelagomonadaceae</taxon>
        <taxon>Aureococcus</taxon>
    </lineage>
</organism>
<feature type="compositionally biased region" description="Low complexity" evidence="4">
    <location>
        <begin position="937"/>
        <end position="948"/>
    </location>
</feature>
<dbReference type="PANTHER" id="PTHR48148:SF3">
    <property type="entry name" value="KERATINOCYTE PROLINE-RICH PROTEIN"/>
    <property type="match status" value="1"/>
</dbReference>
<name>A0ABR1G881_AURAN</name>
<dbReference type="InterPro" id="IPR036427">
    <property type="entry name" value="Bromodomain-like_sf"/>
</dbReference>
<evidence type="ECO:0000256" key="1">
    <source>
        <dbReference type="ARBA" id="ARBA00023117"/>
    </source>
</evidence>
<dbReference type="InterPro" id="IPR001487">
    <property type="entry name" value="Bromodomain"/>
</dbReference>
<dbReference type="SUPFAM" id="SSF47370">
    <property type="entry name" value="Bromodomain"/>
    <property type="match status" value="1"/>
</dbReference>
<dbReference type="PROSITE" id="PS50157">
    <property type="entry name" value="ZINC_FINGER_C2H2_2"/>
    <property type="match status" value="1"/>
</dbReference>
<dbReference type="Proteomes" id="UP001363151">
    <property type="component" value="Unassembled WGS sequence"/>
</dbReference>
<proteinExistence type="predicted"/>